<dbReference type="GO" id="GO:0042597">
    <property type="term" value="C:periplasmic space"/>
    <property type="evidence" value="ECO:0007669"/>
    <property type="project" value="UniProtKB-SubCell"/>
</dbReference>
<dbReference type="InterPro" id="IPR051056">
    <property type="entry name" value="Glycosyl_Hydrolase_73"/>
</dbReference>
<dbReference type="GO" id="GO:0016798">
    <property type="term" value="F:hydrolase activity, acting on glycosyl bonds"/>
    <property type="evidence" value="ECO:0007669"/>
    <property type="project" value="UniProtKB-KW"/>
</dbReference>
<keyword evidence="9" id="KW-0961">Cell wall biogenesis/degradation</keyword>
<dbReference type="NCBIfam" id="TIGR02541">
    <property type="entry name" value="flagell_FlgJ"/>
    <property type="match status" value="1"/>
</dbReference>
<dbReference type="GO" id="GO:0044780">
    <property type="term" value="P:bacterial-type flagellum assembly"/>
    <property type="evidence" value="ECO:0007669"/>
    <property type="project" value="InterPro"/>
</dbReference>
<comment type="caution">
    <text evidence="12">The sequence shown here is derived from an EMBL/GenBank/DDBJ whole genome shotgun (WGS) entry which is preliminary data.</text>
</comment>
<organism evidence="12">
    <name type="scientific">Acidithiobacillus ferrianus</name>
    <dbReference type="NCBI Taxonomy" id="2678518"/>
    <lineage>
        <taxon>Bacteria</taxon>
        <taxon>Pseudomonadati</taxon>
        <taxon>Pseudomonadota</taxon>
        <taxon>Acidithiobacillia</taxon>
        <taxon>Acidithiobacillales</taxon>
        <taxon>Acidithiobacillaceae</taxon>
        <taxon>Acidithiobacillus</taxon>
    </lineage>
</organism>
<evidence type="ECO:0000256" key="4">
    <source>
        <dbReference type="ARBA" id="ARBA00007974"/>
    </source>
</evidence>
<comment type="function">
    <text evidence="1">Flagellum-specific muramidase which hydrolyzes the peptidoglycan layer to assemble the rod structure in the periplasmic space.</text>
</comment>
<dbReference type="Pfam" id="PF01832">
    <property type="entry name" value="Glucosaminidase"/>
    <property type="match status" value="1"/>
</dbReference>
<dbReference type="Gene3D" id="2.10.70.40">
    <property type="entry name" value="peptidoglycan hydrolase"/>
    <property type="match status" value="1"/>
</dbReference>
<evidence type="ECO:0000313" key="12">
    <source>
        <dbReference type="EMBL" id="NDU43075.1"/>
    </source>
</evidence>
<evidence type="ECO:0000256" key="7">
    <source>
        <dbReference type="ARBA" id="ARBA00022801"/>
    </source>
</evidence>
<keyword evidence="12" id="KW-0282">Flagellum</keyword>
<evidence type="ECO:0000256" key="9">
    <source>
        <dbReference type="ARBA" id="ARBA00023316"/>
    </source>
</evidence>
<comment type="similarity">
    <text evidence="4">In the C-terminal section; belongs to the glycosyl hydrolase 73 family.</text>
</comment>
<dbReference type="InterPro" id="IPR013377">
    <property type="entry name" value="FlgJ"/>
</dbReference>
<evidence type="ECO:0000256" key="1">
    <source>
        <dbReference type="ARBA" id="ARBA00002954"/>
    </source>
</evidence>
<comment type="subcellular location">
    <subcellularLocation>
        <location evidence="2">Periplasm</location>
    </subcellularLocation>
</comment>
<dbReference type="PANTHER" id="PTHR33308:SF9">
    <property type="entry name" value="PEPTIDOGLYCAN HYDROLASE FLGJ"/>
    <property type="match status" value="1"/>
</dbReference>
<comment type="similarity">
    <text evidence="3">In the N-terminal section; belongs to the FlgJ family.</text>
</comment>
<evidence type="ECO:0000256" key="2">
    <source>
        <dbReference type="ARBA" id="ARBA00004418"/>
    </source>
</evidence>
<keyword evidence="12" id="KW-0966">Cell projection</keyword>
<sequence length="323" mass="33332">MSGPVSFSASTRAVDANPKAAAAAASDALNFSGLARLRSDARAHDPQSILAVAKQFEAVLMQQMLSAMSATSFGSDLTGKNAGPLFKSLFNQQIAQTVSQGRGMGIAQTLAQEIASRYHLHWGEGGKTMPTGAGGGMPVPVRSATAQSPLTASMQSWAKPSQTLVQQATAFVAAILPAVQSAARKLGVAPKAIIAQAALETGWGSHVAGNNLFGIKETDGWPGPWVRSVTHEFADGVNQVETAAFRAYGSVTASVQNYVHVLLDSPRYQSALGQGSNVAAFAAALQRGGYASDPQYASKLVAVAGSPLMDQVMAEFPQDAAGG</sequence>
<keyword evidence="7 12" id="KW-0378">Hydrolase</keyword>
<dbReference type="InterPro" id="IPR019301">
    <property type="entry name" value="Flagellar_prot_FlgJ_N"/>
</dbReference>
<dbReference type="SMART" id="SM00047">
    <property type="entry name" value="LYZ2"/>
    <property type="match status" value="1"/>
</dbReference>
<evidence type="ECO:0000259" key="11">
    <source>
        <dbReference type="SMART" id="SM00047"/>
    </source>
</evidence>
<gene>
    <name evidence="12" type="primary">flgJ</name>
    <name evidence="12" type="ORF">GL267_10625</name>
</gene>
<dbReference type="GO" id="GO:0004040">
    <property type="term" value="F:amidase activity"/>
    <property type="evidence" value="ECO:0007669"/>
    <property type="project" value="InterPro"/>
</dbReference>
<evidence type="ECO:0000256" key="6">
    <source>
        <dbReference type="ARBA" id="ARBA00022764"/>
    </source>
</evidence>
<dbReference type="PANTHER" id="PTHR33308">
    <property type="entry name" value="PEPTIDOGLYCAN HYDROLASE FLGJ"/>
    <property type="match status" value="1"/>
</dbReference>
<keyword evidence="6" id="KW-0574">Periplasm</keyword>
<feature type="domain" description="Mannosyl-glycoprotein endo-beta-N-acetylglucosamidase-like" evidence="11">
    <location>
        <begin position="162"/>
        <end position="317"/>
    </location>
</feature>
<dbReference type="EMBL" id="WNJL01000035">
    <property type="protein sequence ID" value="NDU43075.1"/>
    <property type="molecule type" value="Genomic_DNA"/>
</dbReference>
<dbReference type="Pfam" id="PF10135">
    <property type="entry name" value="Rod-binding"/>
    <property type="match status" value="1"/>
</dbReference>
<dbReference type="InterPro" id="IPR002901">
    <property type="entry name" value="MGlyc_endo_b_GlcNAc-like_dom"/>
</dbReference>
<keyword evidence="12" id="KW-0969">Cilium</keyword>
<dbReference type="RefSeq" id="WP_163098282.1">
    <property type="nucleotide sequence ID" value="NZ_CP127523.1"/>
</dbReference>
<evidence type="ECO:0000256" key="3">
    <source>
        <dbReference type="ARBA" id="ARBA00006880"/>
    </source>
</evidence>
<dbReference type="AlphaFoldDB" id="A0A845UCJ3"/>
<evidence type="ECO:0000256" key="8">
    <source>
        <dbReference type="ARBA" id="ARBA00023295"/>
    </source>
</evidence>
<dbReference type="Gene3D" id="1.10.530.10">
    <property type="match status" value="1"/>
</dbReference>
<evidence type="ECO:0000256" key="5">
    <source>
        <dbReference type="ARBA" id="ARBA00013433"/>
    </source>
</evidence>
<accession>A0A845UCJ3</accession>
<dbReference type="PRINTS" id="PR01002">
    <property type="entry name" value="FLGFLGJ"/>
</dbReference>
<reference evidence="12" key="1">
    <citation type="submission" date="2019-11" db="EMBL/GenBank/DDBJ databases">
        <title>Acidithiobacillus ferrianus sp. nov.: a facultatively anaerobic and extremely acidophilic chemolithoautotroph.</title>
        <authorList>
            <person name="Norris P.R."/>
            <person name="Falagan C."/>
            <person name="Moya-Beltran A."/>
            <person name="Castro M."/>
            <person name="Quatrini R."/>
            <person name="Johnson D.B."/>
        </authorList>
    </citation>
    <scope>NUCLEOTIDE SEQUENCE [LARGE SCALE GENOMIC DNA]</scope>
    <source>
        <strain evidence="12">MG</strain>
    </source>
</reference>
<protein>
    <recommendedName>
        <fullName evidence="5">Peptidoglycan hydrolase FlgJ</fullName>
    </recommendedName>
    <alternativeName>
        <fullName evidence="10">Muramidase FlgJ</fullName>
    </alternativeName>
</protein>
<keyword evidence="8" id="KW-0326">Glycosidase</keyword>
<name>A0A845UCJ3_9PROT</name>
<dbReference type="GO" id="GO:0071973">
    <property type="term" value="P:bacterial-type flagellum-dependent cell motility"/>
    <property type="evidence" value="ECO:0007669"/>
    <property type="project" value="TreeGrafter"/>
</dbReference>
<dbReference type="GO" id="GO:0071555">
    <property type="term" value="P:cell wall organization"/>
    <property type="evidence" value="ECO:0007669"/>
    <property type="project" value="UniProtKB-KW"/>
</dbReference>
<proteinExistence type="inferred from homology"/>
<evidence type="ECO:0000256" key="10">
    <source>
        <dbReference type="ARBA" id="ARBA00030835"/>
    </source>
</evidence>